<dbReference type="EMBL" id="WIUZ02000001">
    <property type="protein sequence ID" value="KAF9792976.1"/>
    <property type="molecule type" value="Genomic_DNA"/>
</dbReference>
<name>A0A9P6LD99_9AGAM</name>
<reference evidence="1" key="1">
    <citation type="journal article" date="2020" name="Nat. Commun.">
        <title>Large-scale genome sequencing of mycorrhizal fungi provides insights into the early evolution of symbiotic traits.</title>
        <authorList>
            <person name="Miyauchi S."/>
            <person name="Kiss E."/>
            <person name="Kuo A."/>
            <person name="Drula E."/>
            <person name="Kohler A."/>
            <person name="Sanchez-Garcia M."/>
            <person name="Morin E."/>
            <person name="Andreopoulos B."/>
            <person name="Barry K.W."/>
            <person name="Bonito G."/>
            <person name="Buee M."/>
            <person name="Carver A."/>
            <person name="Chen C."/>
            <person name="Cichocki N."/>
            <person name="Clum A."/>
            <person name="Culley D."/>
            <person name="Crous P.W."/>
            <person name="Fauchery L."/>
            <person name="Girlanda M."/>
            <person name="Hayes R.D."/>
            <person name="Keri Z."/>
            <person name="LaButti K."/>
            <person name="Lipzen A."/>
            <person name="Lombard V."/>
            <person name="Magnuson J."/>
            <person name="Maillard F."/>
            <person name="Murat C."/>
            <person name="Nolan M."/>
            <person name="Ohm R.A."/>
            <person name="Pangilinan J."/>
            <person name="Pereira M.F."/>
            <person name="Perotto S."/>
            <person name="Peter M."/>
            <person name="Pfister S."/>
            <person name="Riley R."/>
            <person name="Sitrit Y."/>
            <person name="Stielow J.B."/>
            <person name="Szollosi G."/>
            <person name="Zifcakova L."/>
            <person name="Stursova M."/>
            <person name="Spatafora J.W."/>
            <person name="Tedersoo L."/>
            <person name="Vaario L.M."/>
            <person name="Yamada A."/>
            <person name="Yan M."/>
            <person name="Wang P."/>
            <person name="Xu J."/>
            <person name="Bruns T."/>
            <person name="Baldrian P."/>
            <person name="Vilgalys R."/>
            <person name="Dunand C."/>
            <person name="Henrissat B."/>
            <person name="Grigoriev I.V."/>
            <person name="Hibbett D."/>
            <person name="Nagy L.G."/>
            <person name="Martin F.M."/>
        </authorList>
    </citation>
    <scope>NUCLEOTIDE SEQUENCE</scope>
    <source>
        <strain evidence="1">UH-Tt-Lm1</strain>
    </source>
</reference>
<protein>
    <submittedName>
        <fullName evidence="1">Uncharacterized protein</fullName>
    </submittedName>
</protein>
<accession>A0A9P6LD99</accession>
<proteinExistence type="predicted"/>
<organism evidence="1 2">
    <name type="scientific">Thelephora terrestris</name>
    <dbReference type="NCBI Taxonomy" id="56493"/>
    <lineage>
        <taxon>Eukaryota</taxon>
        <taxon>Fungi</taxon>
        <taxon>Dikarya</taxon>
        <taxon>Basidiomycota</taxon>
        <taxon>Agaricomycotina</taxon>
        <taxon>Agaricomycetes</taxon>
        <taxon>Thelephorales</taxon>
        <taxon>Thelephoraceae</taxon>
        <taxon>Thelephora</taxon>
    </lineage>
</organism>
<evidence type="ECO:0000313" key="1">
    <source>
        <dbReference type="EMBL" id="KAF9792976.1"/>
    </source>
</evidence>
<gene>
    <name evidence="1" type="ORF">BJ322DRAFT_92514</name>
</gene>
<dbReference type="AlphaFoldDB" id="A0A9P6LD99"/>
<dbReference type="OrthoDB" id="10261040at2759"/>
<dbReference type="Proteomes" id="UP000736335">
    <property type="component" value="Unassembled WGS sequence"/>
</dbReference>
<reference evidence="1" key="2">
    <citation type="submission" date="2020-11" db="EMBL/GenBank/DDBJ databases">
        <authorList>
            <consortium name="DOE Joint Genome Institute"/>
            <person name="Kuo A."/>
            <person name="Miyauchi S."/>
            <person name="Kiss E."/>
            <person name="Drula E."/>
            <person name="Kohler A."/>
            <person name="Sanchez-Garcia M."/>
            <person name="Andreopoulos B."/>
            <person name="Barry K.W."/>
            <person name="Bonito G."/>
            <person name="Buee M."/>
            <person name="Carver A."/>
            <person name="Chen C."/>
            <person name="Cichocki N."/>
            <person name="Clum A."/>
            <person name="Culley D."/>
            <person name="Crous P.W."/>
            <person name="Fauchery L."/>
            <person name="Girlanda M."/>
            <person name="Hayes R."/>
            <person name="Keri Z."/>
            <person name="Labutti K."/>
            <person name="Lipzen A."/>
            <person name="Lombard V."/>
            <person name="Magnuson J."/>
            <person name="Maillard F."/>
            <person name="Morin E."/>
            <person name="Murat C."/>
            <person name="Nolan M."/>
            <person name="Ohm R."/>
            <person name="Pangilinan J."/>
            <person name="Pereira M."/>
            <person name="Perotto S."/>
            <person name="Peter M."/>
            <person name="Riley R."/>
            <person name="Sitrit Y."/>
            <person name="Stielow B."/>
            <person name="Szollosi G."/>
            <person name="Zifcakova L."/>
            <person name="Stursova M."/>
            <person name="Spatafora J.W."/>
            <person name="Tedersoo L."/>
            <person name="Vaario L.-M."/>
            <person name="Yamada A."/>
            <person name="Yan M."/>
            <person name="Wang P."/>
            <person name="Xu J."/>
            <person name="Bruns T."/>
            <person name="Baldrian P."/>
            <person name="Vilgalys R."/>
            <person name="Henrissat B."/>
            <person name="Grigoriev I.V."/>
            <person name="Hibbett D."/>
            <person name="Nagy L.G."/>
            <person name="Martin F.M."/>
        </authorList>
    </citation>
    <scope>NUCLEOTIDE SEQUENCE</scope>
    <source>
        <strain evidence="1">UH-Tt-Lm1</strain>
    </source>
</reference>
<comment type="caution">
    <text evidence="1">The sequence shown here is derived from an EMBL/GenBank/DDBJ whole genome shotgun (WGS) entry which is preliminary data.</text>
</comment>
<keyword evidence="2" id="KW-1185">Reference proteome</keyword>
<sequence>MSNMAINNTVTLLRSLQPEERLNLTGTGKAILGKPAGSEVEEYLNDLTVEANKAAASLFCGSILAGQSSETDEYGDVGVWLGDLEVEPTSNRPKPEAIIKALSLTQWAEKVRKLEISAETGLPVNIPAGSTIERVRELFGRLTDTVGLTVKGGSSGPSNVGPGTFIYVIVGKLGGCAGWAGLIGVGIMSDVE</sequence>
<evidence type="ECO:0000313" key="2">
    <source>
        <dbReference type="Proteomes" id="UP000736335"/>
    </source>
</evidence>